<evidence type="ECO:0000256" key="3">
    <source>
        <dbReference type="ARBA" id="ARBA00022692"/>
    </source>
</evidence>
<feature type="transmembrane region" description="Helical" evidence="7">
    <location>
        <begin position="235"/>
        <end position="268"/>
    </location>
</feature>
<feature type="region of interest" description="Disordered" evidence="6">
    <location>
        <begin position="643"/>
        <end position="679"/>
    </location>
</feature>
<dbReference type="AlphaFoldDB" id="F1KYB7"/>
<feature type="region of interest" description="Disordered" evidence="6">
    <location>
        <begin position="1"/>
        <end position="27"/>
    </location>
</feature>
<keyword evidence="3 7" id="KW-0812">Transmembrane</keyword>
<reference evidence="8" key="1">
    <citation type="journal article" date="2011" name="Genome Res.">
        <title>Deep small RNA sequencing from the nematode Ascaris reveals conservation, functional diversification, and novel developmental profiles.</title>
        <authorList>
            <person name="Wang J."/>
            <person name="Czech B."/>
            <person name="Crunk A."/>
            <person name="Wallace A."/>
            <person name="Mitreva M."/>
            <person name="Hannon G.J."/>
            <person name="Davis R.E."/>
        </authorList>
    </citation>
    <scope>NUCLEOTIDE SEQUENCE</scope>
</reference>
<evidence type="ECO:0000313" key="8">
    <source>
        <dbReference type="EMBL" id="ADY42871.1"/>
    </source>
</evidence>
<feature type="transmembrane region" description="Helical" evidence="7">
    <location>
        <begin position="274"/>
        <end position="299"/>
    </location>
</feature>
<name>F1KYB7_ASCSU</name>
<comment type="subcellular location">
    <subcellularLocation>
        <location evidence="1">Membrane</location>
        <topology evidence="1">Multi-pass membrane protein</topology>
    </subcellularLocation>
</comment>
<dbReference type="Pfam" id="PF05277">
    <property type="entry name" value="DUF726"/>
    <property type="match status" value="1"/>
</dbReference>
<evidence type="ECO:0000256" key="2">
    <source>
        <dbReference type="ARBA" id="ARBA00009824"/>
    </source>
</evidence>
<organism evidence="8">
    <name type="scientific">Ascaris suum</name>
    <name type="common">Pig roundworm</name>
    <name type="synonym">Ascaris lumbricoides</name>
    <dbReference type="NCBI Taxonomy" id="6253"/>
    <lineage>
        <taxon>Eukaryota</taxon>
        <taxon>Metazoa</taxon>
        <taxon>Ecdysozoa</taxon>
        <taxon>Nematoda</taxon>
        <taxon>Chromadorea</taxon>
        <taxon>Rhabditida</taxon>
        <taxon>Spirurina</taxon>
        <taxon>Ascaridomorpha</taxon>
        <taxon>Ascaridoidea</taxon>
        <taxon>Ascarididae</taxon>
        <taxon>Ascaris</taxon>
    </lineage>
</organism>
<accession>F1KYB7</accession>
<dbReference type="PANTHER" id="PTHR17920">
    <property type="entry name" value="TRANSMEMBRANE AND COILED-COIL DOMAIN-CONTAINING PROTEIN 4 TMCO4"/>
    <property type="match status" value="1"/>
</dbReference>
<dbReference type="EMBL" id="JI167965">
    <property type="protein sequence ID" value="ADY42871.1"/>
    <property type="molecule type" value="mRNA"/>
</dbReference>
<dbReference type="InterPro" id="IPR029058">
    <property type="entry name" value="AB_hydrolase_fold"/>
</dbReference>
<keyword evidence="4 7" id="KW-1133">Transmembrane helix</keyword>
<keyword evidence="5 7" id="KW-0472">Membrane</keyword>
<protein>
    <submittedName>
        <fullName evidence="8">Membrane protein</fullName>
    </submittedName>
</protein>
<feature type="compositionally biased region" description="Basic and acidic residues" evidence="6">
    <location>
        <begin position="670"/>
        <end position="679"/>
    </location>
</feature>
<evidence type="ECO:0000256" key="5">
    <source>
        <dbReference type="ARBA" id="ARBA00023136"/>
    </source>
</evidence>
<dbReference type="SUPFAM" id="SSF53474">
    <property type="entry name" value="alpha/beta-Hydrolases"/>
    <property type="match status" value="1"/>
</dbReference>
<evidence type="ECO:0000256" key="6">
    <source>
        <dbReference type="SAM" id="MobiDB-lite"/>
    </source>
</evidence>
<evidence type="ECO:0000256" key="7">
    <source>
        <dbReference type="SAM" id="Phobius"/>
    </source>
</evidence>
<feature type="compositionally biased region" description="Polar residues" evidence="6">
    <location>
        <begin position="1"/>
        <end position="21"/>
    </location>
</feature>
<dbReference type="PANTHER" id="PTHR17920:SF3">
    <property type="entry name" value="TRANSMEMBRANE AND COILED-COIL DOMAIN-CONTAINING PROTEIN 4"/>
    <property type="match status" value="1"/>
</dbReference>
<comment type="similarity">
    <text evidence="2">Belongs to the TMCO4 family.</text>
</comment>
<evidence type="ECO:0000256" key="1">
    <source>
        <dbReference type="ARBA" id="ARBA00004141"/>
    </source>
</evidence>
<sequence>MSSTTEGYQQAGTSVRSTAETSLEERDDRACLSAFPSRLRSSASGGSLSDGRSSSVSSLKCRLEDPDVILQQRLRDVTKFAFIDLIASILRFDFWDFDDADSVQFCKETLEMILKHADLPERTNTSLRWHLEGEGTTDDVTSLITVIREDPFLCNSDGVVLLGCMLMIFIERGKYDCRCRVLLRHMSALLGVRWDDFEDMEDGLTDWIVEQEYNESEDSKLARARSKRIKKYKRYALIGAASGLGGVLIGLTGGLAAPFVAAGAGVLIGTSAAAGIATTAGAAVLGSAFGVAGAGLAGYKMNKRVGEIEEFSIEVLSEGSSLRCVLVVSGWIDELSERAFHQQWRHLWMSREQYTLRYESRYLVELGRAIDYLMSFAVSIAIQQTLLETALHGLMVAVSWPVALLGCASVLDNPWNVCVSRASEVGEHLAEVLLNRSHGERPITLIGFSLGARVLYHCLLAMSKRPNCLGLVEDVVLLGAPVSASSKEWSQICRVVGGRIINGYCNTDWLLRFLYRTMSVQFTIAGTGPVETKNEHKIVNFNLSHIVKGHLDYSRKLTEVLDAVGVKVTPHSDESLMNLAKYFEDGMPVGNRKSEQTERCESVTFSNESQEGVDCCLLDKLTVADDVEKPLEETACVGEVKKSVESIADDENTDAGGTQHENIRQVSIKENADSEGSKQ</sequence>
<dbReference type="InterPro" id="IPR007941">
    <property type="entry name" value="DUF726"/>
</dbReference>
<evidence type="ECO:0000256" key="4">
    <source>
        <dbReference type="ARBA" id="ARBA00022989"/>
    </source>
</evidence>
<dbReference type="GO" id="GO:0016020">
    <property type="term" value="C:membrane"/>
    <property type="evidence" value="ECO:0007669"/>
    <property type="project" value="UniProtKB-SubCell"/>
</dbReference>
<proteinExistence type="evidence at transcript level"/>